<proteinExistence type="predicted"/>
<name>A0A016V2G2_9BILA</name>
<dbReference type="Proteomes" id="UP000024635">
    <property type="component" value="Unassembled WGS sequence"/>
</dbReference>
<evidence type="ECO:0000313" key="2">
    <source>
        <dbReference type="Proteomes" id="UP000024635"/>
    </source>
</evidence>
<evidence type="ECO:0000313" key="1">
    <source>
        <dbReference type="EMBL" id="EYC20918.1"/>
    </source>
</evidence>
<comment type="caution">
    <text evidence="1">The sequence shown here is derived from an EMBL/GenBank/DDBJ whole genome shotgun (WGS) entry which is preliminary data.</text>
</comment>
<keyword evidence="2" id="KW-1185">Reference proteome</keyword>
<dbReference type="EMBL" id="JARK01001356">
    <property type="protein sequence ID" value="EYC20918.1"/>
    <property type="molecule type" value="Genomic_DNA"/>
</dbReference>
<sequence>MHKALHSDCGDCMHCRVVHDSVWSRRGLRSTVVHTKLWRTDGPTRLIFEFSLCCAVSQDVMASPEATGPPPTYHAVLREQYHLPLFELAPIRSLYLEIEYRRIDWCRVI</sequence>
<accession>A0A016V2G2</accession>
<protein>
    <submittedName>
        <fullName evidence="1">Uncharacterized protein</fullName>
    </submittedName>
</protein>
<gene>
    <name evidence="1" type="primary">Acey_s0020.g131</name>
    <name evidence="1" type="ORF">Y032_0020g131</name>
</gene>
<dbReference type="AlphaFoldDB" id="A0A016V2G2"/>
<reference evidence="2" key="1">
    <citation type="journal article" date="2015" name="Nat. Genet.">
        <title>The genome and transcriptome of the zoonotic hookworm Ancylostoma ceylanicum identify infection-specific gene families.</title>
        <authorList>
            <person name="Schwarz E.M."/>
            <person name="Hu Y."/>
            <person name="Antoshechkin I."/>
            <person name="Miller M.M."/>
            <person name="Sternberg P.W."/>
            <person name="Aroian R.V."/>
        </authorList>
    </citation>
    <scope>NUCLEOTIDE SEQUENCE</scope>
    <source>
        <strain evidence="2">HY135</strain>
    </source>
</reference>
<organism evidence="1 2">
    <name type="scientific">Ancylostoma ceylanicum</name>
    <dbReference type="NCBI Taxonomy" id="53326"/>
    <lineage>
        <taxon>Eukaryota</taxon>
        <taxon>Metazoa</taxon>
        <taxon>Ecdysozoa</taxon>
        <taxon>Nematoda</taxon>
        <taxon>Chromadorea</taxon>
        <taxon>Rhabditida</taxon>
        <taxon>Rhabditina</taxon>
        <taxon>Rhabditomorpha</taxon>
        <taxon>Strongyloidea</taxon>
        <taxon>Ancylostomatidae</taxon>
        <taxon>Ancylostomatinae</taxon>
        <taxon>Ancylostoma</taxon>
    </lineage>
</organism>